<dbReference type="EMBL" id="CAJOBI010161642">
    <property type="protein sequence ID" value="CAF4853492.1"/>
    <property type="molecule type" value="Genomic_DNA"/>
</dbReference>
<accession>A0A8S3C834</accession>
<sequence length="60" mass="6579">VYSTGSLTLTSEGKRTFFLSLGLRNSTFQADQGIIGGIIRLKNLRTTGNLKNKTFTISLK</sequence>
<proteinExistence type="predicted"/>
<comment type="caution">
    <text evidence="1">The sequence shown here is derived from an EMBL/GenBank/DDBJ whole genome shotgun (WGS) entry which is preliminary data.</text>
</comment>
<dbReference type="Proteomes" id="UP000676336">
    <property type="component" value="Unassembled WGS sequence"/>
</dbReference>
<gene>
    <name evidence="1" type="ORF">SMN809_LOCUS49511</name>
</gene>
<organism evidence="1 2">
    <name type="scientific">Rotaria magnacalcarata</name>
    <dbReference type="NCBI Taxonomy" id="392030"/>
    <lineage>
        <taxon>Eukaryota</taxon>
        <taxon>Metazoa</taxon>
        <taxon>Spiralia</taxon>
        <taxon>Gnathifera</taxon>
        <taxon>Rotifera</taxon>
        <taxon>Eurotatoria</taxon>
        <taxon>Bdelloidea</taxon>
        <taxon>Philodinida</taxon>
        <taxon>Philodinidae</taxon>
        <taxon>Rotaria</taxon>
    </lineage>
</organism>
<evidence type="ECO:0000313" key="1">
    <source>
        <dbReference type="EMBL" id="CAF4853492.1"/>
    </source>
</evidence>
<protein>
    <submittedName>
        <fullName evidence="1">Uncharacterized protein</fullName>
    </submittedName>
</protein>
<dbReference type="AlphaFoldDB" id="A0A8S3C834"/>
<evidence type="ECO:0000313" key="2">
    <source>
        <dbReference type="Proteomes" id="UP000676336"/>
    </source>
</evidence>
<reference evidence="1" key="1">
    <citation type="submission" date="2021-02" db="EMBL/GenBank/DDBJ databases">
        <authorList>
            <person name="Nowell W R."/>
        </authorList>
    </citation>
    <scope>NUCLEOTIDE SEQUENCE</scope>
</reference>
<feature type="non-terminal residue" evidence="1">
    <location>
        <position position="1"/>
    </location>
</feature>
<name>A0A8S3C834_9BILA</name>